<dbReference type="SUPFAM" id="SSF53649">
    <property type="entry name" value="Alkaline phosphatase-like"/>
    <property type="match status" value="1"/>
</dbReference>
<dbReference type="Pfam" id="PF01663">
    <property type="entry name" value="Phosphodiest"/>
    <property type="match status" value="1"/>
</dbReference>
<evidence type="ECO:0000313" key="1">
    <source>
        <dbReference type="EMBL" id="BAM04279.1"/>
    </source>
</evidence>
<dbReference type="GO" id="GO:0016787">
    <property type="term" value="F:hydrolase activity"/>
    <property type="evidence" value="ECO:0007669"/>
    <property type="project" value="UniProtKB-ARBA"/>
</dbReference>
<reference evidence="1 2" key="1">
    <citation type="submission" date="2012-02" db="EMBL/GenBank/DDBJ databases">
        <title>Complete genome sequence of Phycisphaera mikurensis NBRC 102666.</title>
        <authorList>
            <person name="Ankai A."/>
            <person name="Hosoyama A."/>
            <person name="Terui Y."/>
            <person name="Sekine M."/>
            <person name="Fukai R."/>
            <person name="Kato Y."/>
            <person name="Nakamura S."/>
            <person name="Yamada-Narita S."/>
            <person name="Kawakoshi A."/>
            <person name="Fukunaga Y."/>
            <person name="Yamazaki S."/>
            <person name="Fujita N."/>
        </authorList>
    </citation>
    <scope>NUCLEOTIDE SEQUENCE [LARGE SCALE GENOMIC DNA]</scope>
    <source>
        <strain evidence="2">NBRC 102666 / KCTC 22515 / FYK2301M01</strain>
    </source>
</reference>
<dbReference type="Gene3D" id="3.40.720.10">
    <property type="entry name" value="Alkaline Phosphatase, subunit A"/>
    <property type="match status" value="1"/>
</dbReference>
<dbReference type="Proteomes" id="UP000007881">
    <property type="component" value="Chromosome"/>
</dbReference>
<gene>
    <name evidence="1" type="ordered locus">PSMK_21200</name>
</gene>
<keyword evidence="2" id="KW-1185">Reference proteome</keyword>
<dbReference type="InterPro" id="IPR002591">
    <property type="entry name" value="Phosphodiest/P_Trfase"/>
</dbReference>
<dbReference type="EMBL" id="AP012338">
    <property type="protein sequence ID" value="BAM04279.1"/>
    <property type="molecule type" value="Genomic_DNA"/>
</dbReference>
<dbReference type="HOGENOM" id="CLU_047974_0_0_0"/>
<dbReference type="InterPro" id="IPR017850">
    <property type="entry name" value="Alkaline_phosphatase_core_sf"/>
</dbReference>
<evidence type="ECO:0000313" key="2">
    <source>
        <dbReference type="Proteomes" id="UP000007881"/>
    </source>
</evidence>
<dbReference type="PATRIC" id="fig|1142394.8.peg.2187"/>
<dbReference type="STRING" id="1142394.PSMK_21200"/>
<dbReference type="RefSeq" id="WP_014437497.1">
    <property type="nucleotide sequence ID" value="NC_017080.1"/>
</dbReference>
<organism evidence="1 2">
    <name type="scientific">Phycisphaera mikurensis (strain NBRC 102666 / KCTC 22515 / FYK2301M01)</name>
    <dbReference type="NCBI Taxonomy" id="1142394"/>
    <lineage>
        <taxon>Bacteria</taxon>
        <taxon>Pseudomonadati</taxon>
        <taxon>Planctomycetota</taxon>
        <taxon>Phycisphaerae</taxon>
        <taxon>Phycisphaerales</taxon>
        <taxon>Phycisphaeraceae</taxon>
        <taxon>Phycisphaera</taxon>
    </lineage>
</organism>
<dbReference type="eggNOG" id="COG1524">
    <property type="taxonomic scope" value="Bacteria"/>
</dbReference>
<name>I0IG91_PHYMF</name>
<sequence length="438" mass="48133">MPDPPQPVALLEVVGLSGSLLRHAPRLRAFAERAGQRELQPVFPAVTCSVQSTMLTGRPVGGPEGHGVVGNGWFDRRLAEIHFWKQSNRLVRGPSAWEEKTGHGPRGAVSCANLFWWFNMATTAGVAVTPRPQYRADGRKVPDVWTKPPGLRDELQRELGRFPLFRFWGPGSDITSTRWIAEATKRVVDRHDPTLTLAYLPHLDYVLQREGPGGTSVPAEVAAVDAVAGDLLDHLEERGRRVLVVSGYGVRAVDTPLYPNRILRDAGLLAVREEGGREVIDLHNSRAFAVCDHQVAHVYHQPGLELPAFPRTSPHPIDAEHAGDTVLEADEGCWFSYDFWPEGRDDLAPDYARTVAIHAKPGYDPRELFLGLSKPTLAWKILKRKLGFAQPLDVIPLDATLVKGCHGRAVAGEQGPVLLGAGDGPRLALERVRGLLLH</sequence>
<proteinExistence type="predicted"/>
<dbReference type="KEGG" id="phm:PSMK_21200"/>
<dbReference type="PANTHER" id="PTHR10151">
    <property type="entry name" value="ECTONUCLEOTIDE PYROPHOSPHATASE/PHOSPHODIESTERASE"/>
    <property type="match status" value="1"/>
</dbReference>
<protein>
    <recommendedName>
        <fullName evidence="3">Alkaline phosphatase family protein</fullName>
    </recommendedName>
</protein>
<accession>I0IG91</accession>
<dbReference type="AlphaFoldDB" id="I0IG91"/>
<dbReference type="PANTHER" id="PTHR10151:SF120">
    <property type="entry name" value="BIS(5'-ADENOSYL)-TRIPHOSPHATASE"/>
    <property type="match status" value="1"/>
</dbReference>
<evidence type="ECO:0008006" key="3">
    <source>
        <dbReference type="Google" id="ProtNLM"/>
    </source>
</evidence>